<keyword evidence="2" id="KW-0378">Hydrolase</keyword>
<dbReference type="CDD" id="cd15482">
    <property type="entry name" value="Sialidase_non-viral"/>
    <property type="match status" value="1"/>
</dbReference>
<evidence type="ECO:0000313" key="3">
    <source>
        <dbReference type="Proteomes" id="UP000799424"/>
    </source>
</evidence>
<gene>
    <name evidence="2" type="ORF">CC86DRAFT_369011</name>
</gene>
<name>A0A6A7A6J4_9PLEO</name>
<dbReference type="PANTHER" id="PTHR47199">
    <property type="entry name" value="PHOTOSYSTEM II STABILITY/ASSEMBLY FACTOR HCF136, CHLOROPLASTIC"/>
    <property type="match status" value="1"/>
</dbReference>
<dbReference type="PANTHER" id="PTHR47199:SF2">
    <property type="entry name" value="PHOTOSYSTEM II STABILITY_ASSEMBLY FACTOR HCF136, CHLOROPLASTIC"/>
    <property type="match status" value="1"/>
</dbReference>
<organism evidence="2 3">
    <name type="scientific">Ophiobolus disseminans</name>
    <dbReference type="NCBI Taxonomy" id="1469910"/>
    <lineage>
        <taxon>Eukaryota</taxon>
        <taxon>Fungi</taxon>
        <taxon>Dikarya</taxon>
        <taxon>Ascomycota</taxon>
        <taxon>Pezizomycotina</taxon>
        <taxon>Dothideomycetes</taxon>
        <taxon>Pleosporomycetidae</taxon>
        <taxon>Pleosporales</taxon>
        <taxon>Pleosporineae</taxon>
        <taxon>Phaeosphaeriaceae</taxon>
        <taxon>Ophiobolus</taxon>
    </lineage>
</organism>
<dbReference type="EMBL" id="MU006222">
    <property type="protein sequence ID" value="KAF2828910.1"/>
    <property type="molecule type" value="Genomic_DNA"/>
</dbReference>
<dbReference type="SUPFAM" id="SSF110296">
    <property type="entry name" value="Oligoxyloglucan reducing end-specific cellobiohydrolase"/>
    <property type="match status" value="1"/>
</dbReference>
<reference evidence="2" key="1">
    <citation type="journal article" date="2020" name="Stud. Mycol.">
        <title>101 Dothideomycetes genomes: a test case for predicting lifestyles and emergence of pathogens.</title>
        <authorList>
            <person name="Haridas S."/>
            <person name="Albert R."/>
            <person name="Binder M."/>
            <person name="Bloem J."/>
            <person name="Labutti K."/>
            <person name="Salamov A."/>
            <person name="Andreopoulos B."/>
            <person name="Baker S."/>
            <person name="Barry K."/>
            <person name="Bills G."/>
            <person name="Bluhm B."/>
            <person name="Cannon C."/>
            <person name="Castanera R."/>
            <person name="Culley D."/>
            <person name="Daum C."/>
            <person name="Ezra D."/>
            <person name="Gonzalez J."/>
            <person name="Henrissat B."/>
            <person name="Kuo A."/>
            <person name="Liang C."/>
            <person name="Lipzen A."/>
            <person name="Lutzoni F."/>
            <person name="Magnuson J."/>
            <person name="Mondo S."/>
            <person name="Nolan M."/>
            <person name="Ohm R."/>
            <person name="Pangilinan J."/>
            <person name="Park H.-J."/>
            <person name="Ramirez L."/>
            <person name="Alfaro M."/>
            <person name="Sun H."/>
            <person name="Tritt A."/>
            <person name="Yoshinaga Y."/>
            <person name="Zwiers L.-H."/>
            <person name="Turgeon B."/>
            <person name="Goodwin S."/>
            <person name="Spatafora J."/>
            <person name="Crous P."/>
            <person name="Grigoriev I."/>
        </authorList>
    </citation>
    <scope>NUCLEOTIDE SEQUENCE</scope>
    <source>
        <strain evidence="2">CBS 113818</strain>
    </source>
</reference>
<proteinExistence type="predicted"/>
<sequence length="353" mass="37415">MGSFHLTSLFAALLASITTAHPSPSKPTNLTWTLSPTNSTRQFRGLSPVSDKIVWVSGTAGTVLRTTNGGSSWSNVSPSLFPDNATTFEFRDIQAYSAKTAVILSIGEGNASRIYLTRDGGKSWKPTFINQEPTAFYDCMAFENESHGLAMSDPVDGKFRLIETWNGGASWAIVNSTGMPSALTGEFAFAASGTCIEAAAGRWYIASGGVDPGRIFRSTNGHHWKVTNSSITGGAAAGVFSVRFRDATHGIAVGGDYEKPAGNVNISSWSDDGGATWTASESFPAGYRSGVAWVPVREKTAVAVGTSGSDVTFDGGRKWQRIDNGTFDAVECVGRHTCWASGSRGRVARLVLL</sequence>
<protein>
    <submittedName>
        <fullName evidence="2">Oligoxyloglucan reducing end-specific cellobiohydrolase</fullName>
    </submittedName>
</protein>
<dbReference type="Proteomes" id="UP000799424">
    <property type="component" value="Unassembled WGS sequence"/>
</dbReference>
<feature type="chain" id="PRO_5025376189" evidence="1">
    <location>
        <begin position="21"/>
        <end position="353"/>
    </location>
</feature>
<keyword evidence="3" id="KW-1185">Reference proteome</keyword>
<dbReference type="GO" id="GO:0016787">
    <property type="term" value="F:hydrolase activity"/>
    <property type="evidence" value="ECO:0007669"/>
    <property type="project" value="UniProtKB-KW"/>
</dbReference>
<evidence type="ECO:0000256" key="1">
    <source>
        <dbReference type="SAM" id="SignalP"/>
    </source>
</evidence>
<dbReference type="InterPro" id="IPR015943">
    <property type="entry name" value="WD40/YVTN_repeat-like_dom_sf"/>
</dbReference>
<keyword evidence="1" id="KW-0732">Signal</keyword>
<accession>A0A6A7A6J4</accession>
<dbReference type="OrthoDB" id="3679835at2759"/>
<dbReference type="Gene3D" id="2.130.10.10">
    <property type="entry name" value="YVTN repeat-like/Quinoprotein amine dehydrogenase"/>
    <property type="match status" value="2"/>
</dbReference>
<evidence type="ECO:0000313" key="2">
    <source>
        <dbReference type="EMBL" id="KAF2828910.1"/>
    </source>
</evidence>
<feature type="signal peptide" evidence="1">
    <location>
        <begin position="1"/>
        <end position="20"/>
    </location>
</feature>
<dbReference type="AlphaFoldDB" id="A0A6A7A6J4"/>